<evidence type="ECO:0000256" key="1">
    <source>
        <dbReference type="SAM" id="MobiDB-lite"/>
    </source>
</evidence>
<accession>A0A218MLQ4</accession>
<dbReference type="EMBL" id="KY052820">
    <property type="protein sequence ID" value="ASF00207.1"/>
    <property type="molecule type" value="Genomic_DNA"/>
</dbReference>
<name>A0A218MLQ4_9VIRU</name>
<organism evidence="2">
    <name type="scientific">uncultured virus</name>
    <dbReference type="NCBI Taxonomy" id="340016"/>
    <lineage>
        <taxon>Viruses</taxon>
        <taxon>environmental samples</taxon>
    </lineage>
</organism>
<feature type="region of interest" description="Disordered" evidence="1">
    <location>
        <begin position="59"/>
        <end position="91"/>
    </location>
</feature>
<reference evidence="2" key="1">
    <citation type="submission" date="2016-10" db="EMBL/GenBank/DDBJ databases">
        <authorList>
            <person name="Varghese N."/>
        </authorList>
    </citation>
    <scope>NUCLEOTIDE SEQUENCE</scope>
</reference>
<proteinExistence type="predicted"/>
<sequence>MPGPVVIPVLGAAARFIAKKGIQKGIKKYGKGRAKDAQKEIAKREAAIDAKAEAARLAQGAPKYGKGSQARSAETIKQKARKARTPKKDPDYYLEEYPEGVPLKFSKGGLVKYKNISKMK</sequence>
<protein>
    <submittedName>
        <fullName evidence="2">Uncharacterized protein</fullName>
    </submittedName>
</protein>
<evidence type="ECO:0000313" key="2">
    <source>
        <dbReference type="EMBL" id="ASF00207.1"/>
    </source>
</evidence>
<reference evidence="2" key="2">
    <citation type="journal article" date="2017" name="Nat. Commun.">
        <title>Single-virus genomics reveals hidden cosmopolitan and abundant viruses.</title>
        <authorList>
            <person name="Martinez-Hernandez F."/>
            <person name="Fornas O."/>
            <person name="Lluesma Gomez M."/>
            <person name="Bolduc B."/>
            <person name="de la Cruz Pena M.J."/>
            <person name="Martinez J.M."/>
            <person name="Anton J."/>
            <person name="Gasol J.M."/>
            <person name="Rosselli R."/>
            <person name="Rodriguez-Valera F."/>
            <person name="Sullivan M.B."/>
            <person name="Acinas S.G."/>
            <person name="Martinez-Garcia M."/>
        </authorList>
    </citation>
    <scope>NUCLEOTIDE SEQUENCE</scope>
</reference>